<organism evidence="1 2">
    <name type="scientific">Pleomassaria siparia CBS 279.74</name>
    <dbReference type="NCBI Taxonomy" id="1314801"/>
    <lineage>
        <taxon>Eukaryota</taxon>
        <taxon>Fungi</taxon>
        <taxon>Dikarya</taxon>
        <taxon>Ascomycota</taxon>
        <taxon>Pezizomycotina</taxon>
        <taxon>Dothideomycetes</taxon>
        <taxon>Pleosporomycetidae</taxon>
        <taxon>Pleosporales</taxon>
        <taxon>Pleomassariaceae</taxon>
        <taxon>Pleomassaria</taxon>
    </lineage>
</organism>
<gene>
    <name evidence="1" type="ORF">K504DRAFT_24980</name>
</gene>
<reference evidence="1" key="1">
    <citation type="journal article" date="2020" name="Stud. Mycol.">
        <title>101 Dothideomycetes genomes: a test case for predicting lifestyles and emergence of pathogens.</title>
        <authorList>
            <person name="Haridas S."/>
            <person name="Albert R."/>
            <person name="Binder M."/>
            <person name="Bloem J."/>
            <person name="Labutti K."/>
            <person name="Salamov A."/>
            <person name="Andreopoulos B."/>
            <person name="Baker S."/>
            <person name="Barry K."/>
            <person name="Bills G."/>
            <person name="Bluhm B."/>
            <person name="Cannon C."/>
            <person name="Castanera R."/>
            <person name="Culley D."/>
            <person name="Daum C."/>
            <person name="Ezra D."/>
            <person name="Gonzalez J."/>
            <person name="Henrissat B."/>
            <person name="Kuo A."/>
            <person name="Liang C."/>
            <person name="Lipzen A."/>
            <person name="Lutzoni F."/>
            <person name="Magnuson J."/>
            <person name="Mondo S."/>
            <person name="Nolan M."/>
            <person name="Ohm R."/>
            <person name="Pangilinan J."/>
            <person name="Park H.-J."/>
            <person name="Ramirez L."/>
            <person name="Alfaro M."/>
            <person name="Sun H."/>
            <person name="Tritt A."/>
            <person name="Yoshinaga Y."/>
            <person name="Zwiers L.-H."/>
            <person name="Turgeon B."/>
            <person name="Goodwin S."/>
            <person name="Spatafora J."/>
            <person name="Crous P."/>
            <person name="Grigoriev I."/>
        </authorList>
    </citation>
    <scope>NUCLEOTIDE SEQUENCE</scope>
    <source>
        <strain evidence="1">CBS 279.74</strain>
    </source>
</reference>
<dbReference type="EMBL" id="MU005764">
    <property type="protein sequence ID" value="KAF2715348.1"/>
    <property type="molecule type" value="Genomic_DNA"/>
</dbReference>
<evidence type="ECO:0008006" key="3">
    <source>
        <dbReference type="Google" id="ProtNLM"/>
    </source>
</evidence>
<sequence length="441" mass="48573">MTINPLDSAHKHYESSHKIEMHIQYMPRALSSAPTCRQMSSTSYKNRLRIAIVFTLLSSYLVLKHLSSILMPSNREKSDLSRYTNSIFLPYVHKFHTQHVPMVHATISGIDFELPMDTGSTGVMIGAPRLPHISPDEGIPAYEYLSSSRILYSGRLVDQNITFHGADGTYAMAAVPILVVDRSMVCPWYKPGVDGFECPHIPGRPYPEPRDVSHITYMGVGFGRNRLEDKKLKALPRGNPFLNVASINGVALPSGSLRAGYTISTLGVHLGLTRDNTIGFLFTDLERGATSDARDWAMMKTCFRINGQGNNCGSALIDTGIPQMYIRTDVGVDLPNVTVRNPNRESETEWVKRVKPGTDITIGFPTLEGSEHVVGYSFKVDQGLSVMEPAYVVPEAQAPPPYVNTGRNFLFSLSVAFDAEGGRFGLKPLHSPSSQTVPSSL</sequence>
<name>A0A6G1KR86_9PLEO</name>
<proteinExistence type="predicted"/>
<accession>A0A6G1KR86</accession>
<keyword evidence="2" id="KW-1185">Reference proteome</keyword>
<evidence type="ECO:0000313" key="1">
    <source>
        <dbReference type="EMBL" id="KAF2715348.1"/>
    </source>
</evidence>
<dbReference type="OrthoDB" id="5291209at2759"/>
<protein>
    <recommendedName>
        <fullName evidence="3">Acid protease</fullName>
    </recommendedName>
</protein>
<dbReference type="AlphaFoldDB" id="A0A6G1KR86"/>
<evidence type="ECO:0000313" key="2">
    <source>
        <dbReference type="Proteomes" id="UP000799428"/>
    </source>
</evidence>
<dbReference type="Proteomes" id="UP000799428">
    <property type="component" value="Unassembled WGS sequence"/>
</dbReference>